<evidence type="ECO:0000256" key="1">
    <source>
        <dbReference type="ARBA" id="ARBA00008421"/>
    </source>
</evidence>
<protein>
    <recommendedName>
        <fullName evidence="3">TEA domain-containing protein</fullName>
    </recommendedName>
</protein>
<gene>
    <name evidence="4" type="ORF">B0H16DRAFT_1887211</name>
</gene>
<feature type="DNA-binding region" description="TEA" evidence="2">
    <location>
        <begin position="52"/>
        <end position="126"/>
    </location>
</feature>
<dbReference type="InterPro" id="IPR000818">
    <property type="entry name" value="TEA/ATTS_dom"/>
</dbReference>
<name>A0AAD7J0U0_9AGAR</name>
<feature type="domain" description="TEA" evidence="3">
    <location>
        <begin position="52"/>
        <end position="126"/>
    </location>
</feature>
<dbReference type="AlphaFoldDB" id="A0AAD7J0U0"/>
<evidence type="ECO:0000259" key="3">
    <source>
        <dbReference type="PROSITE" id="PS51088"/>
    </source>
</evidence>
<dbReference type="GO" id="GO:0003700">
    <property type="term" value="F:DNA-binding transcription factor activity"/>
    <property type="evidence" value="ECO:0007669"/>
    <property type="project" value="InterPro"/>
</dbReference>
<comment type="similarity">
    <text evidence="1">Belongs to the TEC1 family.</text>
</comment>
<comment type="caution">
    <text evidence="4">The sequence shown here is derived from an EMBL/GenBank/DDBJ whole genome shotgun (WGS) entry which is preliminary data.</text>
</comment>
<reference evidence="4" key="1">
    <citation type="submission" date="2023-03" db="EMBL/GenBank/DDBJ databases">
        <title>Massive genome expansion in bonnet fungi (Mycena s.s.) driven by repeated elements and novel gene families across ecological guilds.</title>
        <authorList>
            <consortium name="Lawrence Berkeley National Laboratory"/>
            <person name="Harder C.B."/>
            <person name="Miyauchi S."/>
            <person name="Viragh M."/>
            <person name="Kuo A."/>
            <person name="Thoen E."/>
            <person name="Andreopoulos B."/>
            <person name="Lu D."/>
            <person name="Skrede I."/>
            <person name="Drula E."/>
            <person name="Henrissat B."/>
            <person name="Morin E."/>
            <person name="Kohler A."/>
            <person name="Barry K."/>
            <person name="LaButti K."/>
            <person name="Morin E."/>
            <person name="Salamov A."/>
            <person name="Lipzen A."/>
            <person name="Mereny Z."/>
            <person name="Hegedus B."/>
            <person name="Baldrian P."/>
            <person name="Stursova M."/>
            <person name="Weitz H."/>
            <person name="Taylor A."/>
            <person name="Grigoriev I.V."/>
            <person name="Nagy L.G."/>
            <person name="Martin F."/>
            <person name="Kauserud H."/>
        </authorList>
    </citation>
    <scope>NUCLEOTIDE SEQUENCE</scope>
    <source>
        <strain evidence="4">CBHHK182m</strain>
    </source>
</reference>
<evidence type="ECO:0000313" key="4">
    <source>
        <dbReference type="EMBL" id="KAJ7752660.1"/>
    </source>
</evidence>
<dbReference type="SMART" id="SM00426">
    <property type="entry name" value="TEA"/>
    <property type="match status" value="1"/>
</dbReference>
<dbReference type="Proteomes" id="UP001215598">
    <property type="component" value="Unassembled WGS sequence"/>
</dbReference>
<dbReference type="InterPro" id="IPR038096">
    <property type="entry name" value="TEA/ATTS_sf"/>
</dbReference>
<evidence type="ECO:0000256" key="2">
    <source>
        <dbReference type="PROSITE-ProRule" id="PRU00505"/>
    </source>
</evidence>
<keyword evidence="5" id="KW-1185">Reference proteome</keyword>
<dbReference type="EMBL" id="JARKIB010000058">
    <property type="protein sequence ID" value="KAJ7752660.1"/>
    <property type="molecule type" value="Genomic_DNA"/>
</dbReference>
<proteinExistence type="inferred from homology"/>
<dbReference type="PROSITE" id="PS51088">
    <property type="entry name" value="TEA_2"/>
    <property type="match status" value="1"/>
</dbReference>
<sequence>MFSAPLLDDLMYAPGPIQPPTTLDDGTWILTSTYGQNLGSSVLDTGRMHQKSHRGEVVWPSHLVTALIEGLQHYRPPVCRQTVLLRQYPGRNRFISRYILSKTGEYRTMKQVGSRVQQLRELSPSPELHKLLFPTPSPGVESQWTTHDTPGNETSHPTVFITIMSEAEGLGGPHQIPEQTLDADESAVQVSREPRRLVDIDPSVVLVSESTIMAQSRFDVCTDDGVVHTEVAEHETLEDIYAPRPGHFYRVKLIPLFWEVIVNSPDPTRYIIIHEVTRFDGAVVFSATYAFRYGSKDSTAWNTHIIYE</sequence>
<evidence type="ECO:0000313" key="5">
    <source>
        <dbReference type="Proteomes" id="UP001215598"/>
    </source>
</evidence>
<dbReference type="Gene3D" id="6.10.20.40">
    <property type="entry name" value="TEA/ATTS domain"/>
    <property type="match status" value="1"/>
</dbReference>
<accession>A0AAD7J0U0</accession>
<dbReference type="Pfam" id="PF01285">
    <property type="entry name" value="TEA"/>
    <property type="match status" value="1"/>
</dbReference>
<organism evidence="4 5">
    <name type="scientific">Mycena metata</name>
    <dbReference type="NCBI Taxonomy" id="1033252"/>
    <lineage>
        <taxon>Eukaryota</taxon>
        <taxon>Fungi</taxon>
        <taxon>Dikarya</taxon>
        <taxon>Basidiomycota</taxon>
        <taxon>Agaricomycotina</taxon>
        <taxon>Agaricomycetes</taxon>
        <taxon>Agaricomycetidae</taxon>
        <taxon>Agaricales</taxon>
        <taxon>Marasmiineae</taxon>
        <taxon>Mycenaceae</taxon>
        <taxon>Mycena</taxon>
    </lineage>
</organism>